<accession>C4FS13</accession>
<sequence>MFLRTIFIIYRQKEDQMSIVTNQTTKLIGKTPVYQLPNTNIYVKLEKYNVGGSVKDRTVLGMLQDAKEKGRLHEDSIIVEATSGNTGIALAMVGAILHIKTVIIMPESMSKERRELIKAYGAQLILTPKETGMRGALERANEILDKYPNAFTLGQFVNPANPDMHYRTTGAEIVEQVPNVDVFIAGIGTGGTFTGVAKRLKEHNPNLKAIAVEPTGSPAITEGKGGPHKIQGIGAGFIPENFDQSLMDGVQTVSDEEAFSEVQTFMRESGVSIGLSSGAAIVAAKRIAREEPKANIVVIAPDGVEKYLSLLDFANNEYVK</sequence>
<dbReference type="NCBIfam" id="TIGR01139">
    <property type="entry name" value="cysK"/>
    <property type="match status" value="1"/>
</dbReference>
<evidence type="ECO:0000313" key="14">
    <source>
        <dbReference type="Proteomes" id="UP000003529"/>
    </source>
</evidence>
<dbReference type="SUPFAM" id="SSF53686">
    <property type="entry name" value="Tryptophan synthase beta subunit-like PLP-dependent enzymes"/>
    <property type="match status" value="1"/>
</dbReference>
<keyword evidence="14" id="KW-1185">Reference proteome</keyword>
<dbReference type="GO" id="GO:0006535">
    <property type="term" value="P:cysteine biosynthetic process from serine"/>
    <property type="evidence" value="ECO:0007669"/>
    <property type="project" value="InterPro"/>
</dbReference>
<comment type="pathway">
    <text evidence="2">Amino-acid biosynthesis; L-cysteine biosynthesis; L-cysteine from L-serine: step 2/2.</text>
</comment>
<dbReference type="CDD" id="cd01561">
    <property type="entry name" value="CBS_like"/>
    <property type="match status" value="1"/>
</dbReference>
<dbReference type="HOGENOM" id="CLU_021018_1_0_9"/>
<evidence type="ECO:0000256" key="7">
    <source>
        <dbReference type="ARBA" id="ARBA00030296"/>
    </source>
</evidence>
<dbReference type="AlphaFoldDB" id="C4FS13"/>
<dbReference type="EMBL" id="ACIK02000019">
    <property type="protein sequence ID" value="EEP64641.1"/>
    <property type="molecule type" value="Genomic_DNA"/>
</dbReference>
<proteinExistence type="inferred from homology"/>
<evidence type="ECO:0000256" key="8">
    <source>
        <dbReference type="ARBA" id="ARBA00033075"/>
    </source>
</evidence>
<evidence type="ECO:0000256" key="4">
    <source>
        <dbReference type="ARBA" id="ARBA00012681"/>
    </source>
</evidence>
<dbReference type="InterPro" id="IPR005859">
    <property type="entry name" value="CysK"/>
</dbReference>
<comment type="caution">
    <text evidence="13">The sequence shown here is derived from an EMBL/GenBank/DDBJ whole genome shotgun (WGS) entry which is preliminary data.</text>
</comment>
<evidence type="ECO:0000256" key="1">
    <source>
        <dbReference type="ARBA" id="ARBA00001933"/>
    </source>
</evidence>
<comment type="cofactor">
    <cofactor evidence="1 10">
        <name>pyridoxal 5'-phosphate</name>
        <dbReference type="ChEBI" id="CHEBI:597326"/>
    </cofactor>
</comment>
<dbReference type="EC" id="2.5.1.47" evidence="4"/>
<dbReference type="FunFam" id="3.40.50.1100:FF:000118">
    <property type="entry name" value="Related to CYS4-cystathionine beta-synthase"/>
    <property type="match status" value="1"/>
</dbReference>
<name>C4FS13_9FIRM</name>
<dbReference type="Gene3D" id="3.40.50.1100">
    <property type="match status" value="2"/>
</dbReference>
<dbReference type="InterPro" id="IPR036052">
    <property type="entry name" value="TrpB-like_PALP_sf"/>
</dbReference>
<dbReference type="InterPro" id="IPR001926">
    <property type="entry name" value="TrpB-like_PALP"/>
</dbReference>
<evidence type="ECO:0000256" key="10">
    <source>
        <dbReference type="PIRSR" id="PIRSR605856-50"/>
    </source>
</evidence>
<dbReference type="InterPro" id="IPR005856">
    <property type="entry name" value="Cys_synth"/>
</dbReference>
<comment type="catalytic activity">
    <reaction evidence="9">
        <text>O-acetyl-L-serine + hydrogen sulfide = L-cysteine + acetate</text>
        <dbReference type="Rhea" id="RHEA:14829"/>
        <dbReference type="ChEBI" id="CHEBI:29919"/>
        <dbReference type="ChEBI" id="CHEBI:30089"/>
        <dbReference type="ChEBI" id="CHEBI:35235"/>
        <dbReference type="ChEBI" id="CHEBI:58340"/>
        <dbReference type="EC" id="2.5.1.47"/>
    </reaction>
</comment>
<evidence type="ECO:0000256" key="11">
    <source>
        <dbReference type="PIRSR" id="PIRSR605856-51"/>
    </source>
</evidence>
<organism evidence="13 14">
    <name type="scientific">Veillonella dispar ATCC 17748</name>
    <dbReference type="NCBI Taxonomy" id="546273"/>
    <lineage>
        <taxon>Bacteria</taxon>
        <taxon>Bacillati</taxon>
        <taxon>Bacillota</taxon>
        <taxon>Negativicutes</taxon>
        <taxon>Veillonellales</taxon>
        <taxon>Veillonellaceae</taxon>
        <taxon>Veillonella</taxon>
    </lineage>
</organism>
<feature type="binding site" evidence="10">
    <location>
        <position position="276"/>
    </location>
    <ligand>
        <name>pyridoxal 5'-phosphate</name>
        <dbReference type="ChEBI" id="CHEBI:597326"/>
    </ligand>
</feature>
<feature type="binding site" evidence="10">
    <location>
        <begin position="188"/>
        <end position="192"/>
    </location>
    <ligand>
        <name>pyridoxal 5'-phosphate</name>
        <dbReference type="ChEBI" id="CHEBI:597326"/>
    </ligand>
</feature>
<dbReference type="UniPathway" id="UPA00136">
    <property type="reaction ID" value="UER00200"/>
</dbReference>
<protein>
    <recommendedName>
        <fullName evidence="5">Cysteine synthase</fullName>
        <ecNumber evidence="4">2.5.1.47</ecNumber>
    </recommendedName>
    <alternativeName>
        <fullName evidence="7">O-acetylserine (thiol)-lyase</fullName>
    </alternativeName>
    <alternativeName>
        <fullName evidence="8">O-acetylserine sulfhydrylase</fullName>
    </alternativeName>
</protein>
<dbReference type="PANTHER" id="PTHR10314">
    <property type="entry name" value="CYSTATHIONINE BETA-SYNTHASE"/>
    <property type="match status" value="1"/>
</dbReference>
<evidence type="ECO:0000256" key="2">
    <source>
        <dbReference type="ARBA" id="ARBA00004962"/>
    </source>
</evidence>
<gene>
    <name evidence="13" type="ORF">VEIDISOL_01702</name>
</gene>
<feature type="domain" description="Tryptophan synthase beta chain-like PALP" evidence="12">
    <location>
        <begin position="25"/>
        <end position="302"/>
    </location>
</feature>
<evidence type="ECO:0000256" key="3">
    <source>
        <dbReference type="ARBA" id="ARBA00007103"/>
    </source>
</evidence>
<dbReference type="Proteomes" id="UP000003529">
    <property type="component" value="Unassembled WGS sequence"/>
</dbReference>
<evidence type="ECO:0000259" key="12">
    <source>
        <dbReference type="Pfam" id="PF00291"/>
    </source>
</evidence>
<evidence type="ECO:0000256" key="9">
    <source>
        <dbReference type="ARBA" id="ARBA00047931"/>
    </source>
</evidence>
<dbReference type="InterPro" id="IPR050214">
    <property type="entry name" value="Cys_Synth/Cystath_Beta-Synth"/>
</dbReference>
<dbReference type="eggNOG" id="COG0031">
    <property type="taxonomic scope" value="Bacteria"/>
</dbReference>
<dbReference type="GO" id="GO:0004124">
    <property type="term" value="F:cysteine synthase activity"/>
    <property type="evidence" value="ECO:0007669"/>
    <property type="project" value="UniProtKB-EC"/>
</dbReference>
<evidence type="ECO:0000256" key="6">
    <source>
        <dbReference type="ARBA" id="ARBA00022898"/>
    </source>
</evidence>
<feature type="modified residue" description="N6-(pyridoxal phosphate)lysine" evidence="11">
    <location>
        <position position="55"/>
    </location>
</feature>
<keyword evidence="6 10" id="KW-0663">Pyridoxal phosphate</keyword>
<dbReference type="Pfam" id="PF00291">
    <property type="entry name" value="PALP"/>
    <property type="match status" value="1"/>
</dbReference>
<feature type="binding site" evidence="10">
    <location>
        <position position="85"/>
    </location>
    <ligand>
        <name>pyridoxal 5'-phosphate</name>
        <dbReference type="ChEBI" id="CHEBI:597326"/>
    </ligand>
</feature>
<dbReference type="NCBIfam" id="TIGR01136">
    <property type="entry name" value="cysKM"/>
    <property type="match status" value="1"/>
</dbReference>
<dbReference type="FunFam" id="3.40.50.1100:FF:000003">
    <property type="entry name" value="Cystathionine beta-synthase"/>
    <property type="match status" value="1"/>
</dbReference>
<comment type="similarity">
    <text evidence="3">Belongs to the cysteine synthase/cystathionine beta-synthase family.</text>
</comment>
<evidence type="ECO:0000256" key="5">
    <source>
        <dbReference type="ARBA" id="ARBA00019371"/>
    </source>
</evidence>
<evidence type="ECO:0000313" key="13">
    <source>
        <dbReference type="EMBL" id="EEP64641.1"/>
    </source>
</evidence>
<reference evidence="13" key="1">
    <citation type="submission" date="2009-04" db="EMBL/GenBank/DDBJ databases">
        <authorList>
            <person name="Weinstock G."/>
            <person name="Sodergren E."/>
            <person name="Clifton S."/>
            <person name="Fulton L."/>
            <person name="Fulton B."/>
            <person name="Courtney L."/>
            <person name="Fronick C."/>
            <person name="Harrison M."/>
            <person name="Strong C."/>
            <person name="Farmer C."/>
            <person name="Delahaunty K."/>
            <person name="Markovic C."/>
            <person name="Hall O."/>
            <person name="Minx P."/>
            <person name="Tomlinson C."/>
            <person name="Mitreva M."/>
            <person name="Nelson J."/>
            <person name="Hou S."/>
            <person name="Wollam A."/>
            <person name="Pepin K.H."/>
            <person name="Johnson M."/>
            <person name="Bhonagiri V."/>
            <person name="Nash W.E."/>
            <person name="Warren W."/>
            <person name="Chinwalla A."/>
            <person name="Mardis E.R."/>
            <person name="Wilson R.K."/>
        </authorList>
    </citation>
    <scope>NUCLEOTIDE SEQUENCE [LARGE SCALE GENOMIC DNA]</scope>
    <source>
        <strain evidence="13">ATCC 17748</strain>
    </source>
</reference>